<dbReference type="InterPro" id="IPR008758">
    <property type="entry name" value="Peptidase_S28"/>
</dbReference>
<keyword evidence="4" id="KW-0378">Hydrolase</keyword>
<evidence type="ECO:0000256" key="4">
    <source>
        <dbReference type="ARBA" id="ARBA00022801"/>
    </source>
</evidence>
<dbReference type="GO" id="GO:0008239">
    <property type="term" value="F:dipeptidyl-peptidase activity"/>
    <property type="evidence" value="ECO:0007669"/>
    <property type="project" value="TreeGrafter"/>
</dbReference>
<keyword evidence="5" id="KW-0325">Glycoprotein</keyword>
<dbReference type="Proteomes" id="UP000039046">
    <property type="component" value="Unassembled WGS sequence"/>
</dbReference>
<dbReference type="PANTHER" id="PTHR11010:SF23">
    <property type="entry name" value="SERINE PEPTIDASE"/>
    <property type="match status" value="1"/>
</dbReference>
<dbReference type="EMBL" id="CDHN01000003">
    <property type="protein sequence ID" value="CEJ90342.1"/>
    <property type="molecule type" value="Genomic_DNA"/>
</dbReference>
<accession>A0A0A1TKE1</accession>
<evidence type="ECO:0000256" key="5">
    <source>
        <dbReference type="ARBA" id="ARBA00023180"/>
    </source>
</evidence>
<dbReference type="PANTHER" id="PTHR11010">
    <property type="entry name" value="PROTEASE S28 PRO-X CARBOXYPEPTIDASE-RELATED"/>
    <property type="match status" value="1"/>
</dbReference>
<dbReference type="HOGENOM" id="CLU_023630_1_0_1"/>
<reference evidence="6 7" key="1">
    <citation type="journal article" date="2015" name="Genome Announc.">
        <title>Draft Genome Sequence and Gene Annotation of the Entomopathogenic Fungus Verticillium hemipterigenum.</title>
        <authorList>
            <person name="Horn F."/>
            <person name="Habel A."/>
            <person name="Scharf D.H."/>
            <person name="Dworschak J."/>
            <person name="Brakhage A.A."/>
            <person name="Guthke R."/>
            <person name="Hertweck C."/>
            <person name="Linde J."/>
        </authorList>
    </citation>
    <scope>NUCLEOTIDE SEQUENCE [LARGE SCALE GENOMIC DNA]</scope>
</reference>
<keyword evidence="7" id="KW-1185">Reference proteome</keyword>
<dbReference type="SUPFAM" id="SSF53474">
    <property type="entry name" value="alpha/beta-Hydrolases"/>
    <property type="match status" value="1"/>
</dbReference>
<dbReference type="Gene3D" id="3.40.50.1820">
    <property type="entry name" value="alpha/beta hydrolase"/>
    <property type="match status" value="2"/>
</dbReference>
<keyword evidence="2" id="KW-0645">Protease</keyword>
<organism evidence="6 7">
    <name type="scientific">[Torrubiella] hemipterigena</name>
    <dbReference type="NCBI Taxonomy" id="1531966"/>
    <lineage>
        <taxon>Eukaryota</taxon>
        <taxon>Fungi</taxon>
        <taxon>Dikarya</taxon>
        <taxon>Ascomycota</taxon>
        <taxon>Pezizomycotina</taxon>
        <taxon>Sordariomycetes</taxon>
        <taxon>Hypocreomycetidae</taxon>
        <taxon>Hypocreales</taxon>
        <taxon>Clavicipitaceae</taxon>
        <taxon>Clavicipitaceae incertae sedis</taxon>
        <taxon>'Torrubiella' clade</taxon>
    </lineage>
</organism>
<evidence type="ECO:0000256" key="3">
    <source>
        <dbReference type="ARBA" id="ARBA00022729"/>
    </source>
</evidence>
<comment type="similarity">
    <text evidence="1">Belongs to the peptidase S28 family.</text>
</comment>
<dbReference type="AlphaFoldDB" id="A0A0A1TKE1"/>
<name>A0A0A1TKE1_9HYPO</name>
<evidence type="ECO:0000313" key="7">
    <source>
        <dbReference type="Proteomes" id="UP000039046"/>
    </source>
</evidence>
<dbReference type="InterPro" id="IPR029058">
    <property type="entry name" value="AB_hydrolase_fold"/>
</dbReference>
<dbReference type="GO" id="GO:0006508">
    <property type="term" value="P:proteolysis"/>
    <property type="evidence" value="ECO:0007669"/>
    <property type="project" value="UniProtKB-KW"/>
</dbReference>
<evidence type="ECO:0008006" key="8">
    <source>
        <dbReference type="Google" id="ProtNLM"/>
    </source>
</evidence>
<proteinExistence type="inferred from homology"/>
<gene>
    <name evidence="6" type="ORF">VHEMI06133</name>
</gene>
<dbReference type="GO" id="GO:0070008">
    <property type="term" value="F:serine-type exopeptidase activity"/>
    <property type="evidence" value="ECO:0007669"/>
    <property type="project" value="InterPro"/>
</dbReference>
<evidence type="ECO:0000256" key="2">
    <source>
        <dbReference type="ARBA" id="ARBA00022670"/>
    </source>
</evidence>
<keyword evidence="3" id="KW-0732">Signal</keyword>
<protein>
    <recommendedName>
        <fullName evidence="8">Serine peptidase</fullName>
    </recommendedName>
</protein>
<evidence type="ECO:0000256" key="1">
    <source>
        <dbReference type="ARBA" id="ARBA00011079"/>
    </source>
</evidence>
<dbReference type="Pfam" id="PF05577">
    <property type="entry name" value="Peptidase_S28"/>
    <property type="match status" value="1"/>
</dbReference>
<evidence type="ECO:0000313" key="6">
    <source>
        <dbReference type="EMBL" id="CEJ90342.1"/>
    </source>
</evidence>
<dbReference type="OrthoDB" id="1735038at2759"/>
<sequence length="556" mass="61483">MISSMIRAVVAGSAIAGVAEAGRLSVVAHDGLTRVNHGAMMPGQNKADADAYCYGLYPESVPCPIVATTFDQLIDHDKPELGTFKQRVWYNAEFYAGPGAPLLLSTPGEGAADHYQPYTMNQTLAGAYMQDQKGAAIVLEHRYWGDSSPYDTINAKTLQALTLDQSLRDLVYFARNVDLPFTNGTSHPDKSPWTFLGGSYPGALVAYMNKLYPGTFWTYHASSAVVEPIGDYWRYFDPVSAAMPANCSKDWKLAIKQLDTMMDSRDAAGRTALKSKFGLGELADDDFASTLLAPLDSWQGNKFYTKPKDVVLYNLCDYIEGVGNHNENNTVVPGAEGVGSCKALHGLAKYMREVFVPKGPCDGQDWPNGSLQCFNTHNLTSPIYTDRTVRNNYNLQWLWMCCNEPFQHWQASFPGDIGMVSKYYTTQMARDQCAPLFPDTDGFQYGLKLGRTTEQIVEKTTGWKNVNTTRLIYVNGEFDPWRPETVSSDERPGGPLQFTDDVPVFVIKNGTHCADLRLASANANSALAAQVAQMRSIMGKWTAEFYTEKGIKRPGF</sequence>